<accession>A0A941EEF0</accession>
<dbReference type="Proteomes" id="UP000676325">
    <property type="component" value="Unassembled WGS sequence"/>
</dbReference>
<name>A0A941EEF0_9ACTN</name>
<dbReference type="Pfam" id="PF14430">
    <property type="entry name" value="Imm1"/>
    <property type="match status" value="1"/>
</dbReference>
<comment type="caution">
    <text evidence="1">The sequence shown here is derived from an EMBL/GenBank/DDBJ whole genome shotgun (WGS) entry which is preliminary data.</text>
</comment>
<organism evidence="1 2">
    <name type="scientific">Actinospica acidithermotolerans</name>
    <dbReference type="NCBI Taxonomy" id="2828514"/>
    <lineage>
        <taxon>Bacteria</taxon>
        <taxon>Bacillati</taxon>
        <taxon>Actinomycetota</taxon>
        <taxon>Actinomycetes</taxon>
        <taxon>Catenulisporales</taxon>
        <taxon>Actinospicaceae</taxon>
        <taxon>Actinospica</taxon>
    </lineage>
</organism>
<evidence type="ECO:0008006" key="3">
    <source>
        <dbReference type="Google" id="ProtNLM"/>
    </source>
</evidence>
<dbReference type="AlphaFoldDB" id="A0A941EEF0"/>
<evidence type="ECO:0000313" key="1">
    <source>
        <dbReference type="EMBL" id="MBR7827544.1"/>
    </source>
</evidence>
<evidence type="ECO:0000313" key="2">
    <source>
        <dbReference type="Proteomes" id="UP000676325"/>
    </source>
</evidence>
<dbReference type="EMBL" id="JAGSOH010000037">
    <property type="protein sequence ID" value="MBR7827544.1"/>
    <property type="molecule type" value="Genomic_DNA"/>
</dbReference>
<protein>
    <recommendedName>
        <fullName evidence="3">Immunity protein Imm1</fullName>
    </recommendedName>
</protein>
<proteinExistence type="predicted"/>
<dbReference type="RefSeq" id="WP_212518687.1">
    <property type="nucleotide sequence ID" value="NZ_JAGSOH010000037.1"/>
</dbReference>
<dbReference type="InterPro" id="IPR025680">
    <property type="entry name" value="DddI"/>
</dbReference>
<gene>
    <name evidence="1" type="ORF">KDK95_14595</name>
</gene>
<sequence>MNLTVNTWDGPIVHSDENSAPTAADIQTAIARLDGAATSEVTLTREDPFAYFTVGGGPELYLVTGETADEEILQLTDPGAGDETVPLVCGGQLADFARHDLVDREAATRVLTRFLESGDHDTSLPWDVQ</sequence>
<reference evidence="1" key="1">
    <citation type="submission" date="2021-04" db="EMBL/GenBank/DDBJ databases">
        <title>Genome based classification of Actinospica acidithermotolerans sp. nov., an actinobacterium isolated from an Indonesian hot spring.</title>
        <authorList>
            <person name="Kusuma A.B."/>
            <person name="Putra K.E."/>
            <person name="Nafisah S."/>
            <person name="Loh J."/>
            <person name="Nouioui I."/>
            <person name="Goodfellow M."/>
        </authorList>
    </citation>
    <scope>NUCLEOTIDE SEQUENCE</scope>
    <source>
        <strain evidence="1">MGRD01-02</strain>
    </source>
</reference>
<keyword evidence="2" id="KW-1185">Reference proteome</keyword>